<dbReference type="Proteomes" id="UP000316416">
    <property type="component" value="Chromosome"/>
</dbReference>
<reference evidence="7" key="1">
    <citation type="submission" date="2021-07" db="EMBL/GenBank/DDBJ databases">
        <title>Shewanella sp. YLB-07 whole genome sequence.</title>
        <authorList>
            <person name="Yu L."/>
        </authorList>
    </citation>
    <scope>NUCLEOTIDE SEQUENCE</scope>
    <source>
        <strain evidence="7">YLB-08</strain>
    </source>
</reference>
<keyword evidence="3" id="KW-0540">Nuclease</keyword>
<evidence type="ECO:0000256" key="3">
    <source>
        <dbReference type="ARBA" id="ARBA00022722"/>
    </source>
</evidence>
<evidence type="ECO:0000256" key="1">
    <source>
        <dbReference type="ARBA" id="ARBA00008172"/>
    </source>
</evidence>
<keyword evidence="5" id="KW-0378">Hydrolase</keyword>
<dbReference type="InterPro" id="IPR035093">
    <property type="entry name" value="RelE/ParE_toxin_dom_sf"/>
</dbReference>
<dbReference type="InterPro" id="IPR009614">
    <property type="entry name" value="YoeB_toxin"/>
</dbReference>
<sequence length="94" mass="11301">MKTNTTTLFSTFYSDQAWNDYLYWQQQDKKTLKRINLLIKDCQRTPFEGIGKPERLKENLSGYWSRRITDEHSLVYKATQDRLTIVAVRYHYSS</sequence>
<evidence type="ECO:0000256" key="2">
    <source>
        <dbReference type="ARBA" id="ARBA00022649"/>
    </source>
</evidence>
<evidence type="ECO:0000256" key="5">
    <source>
        <dbReference type="ARBA" id="ARBA00022801"/>
    </source>
</evidence>
<evidence type="ECO:0000256" key="4">
    <source>
        <dbReference type="ARBA" id="ARBA00022759"/>
    </source>
</evidence>
<proteinExistence type="inferred from homology"/>
<dbReference type="SUPFAM" id="SSF143011">
    <property type="entry name" value="RelE-like"/>
    <property type="match status" value="1"/>
</dbReference>
<evidence type="ECO:0000313" key="7">
    <source>
        <dbReference type="EMBL" id="QPG60264.1"/>
    </source>
</evidence>
<keyword evidence="4" id="KW-0255">Endonuclease</keyword>
<dbReference type="RefSeq" id="WP_142873266.1">
    <property type="nucleotide sequence ID" value="NZ_CP045503.2"/>
</dbReference>
<comment type="similarity">
    <text evidence="1">Belongs to the YoeB family.</text>
</comment>
<gene>
    <name evidence="7" type="ORF">FM038_025190</name>
</gene>
<dbReference type="NCBIfam" id="TIGR02116">
    <property type="entry name" value="toxin_Txe_YoeB"/>
    <property type="match status" value="1"/>
</dbReference>
<dbReference type="EMBL" id="CP045503">
    <property type="protein sequence ID" value="QPG60264.1"/>
    <property type="molecule type" value="Genomic_DNA"/>
</dbReference>
<dbReference type="PANTHER" id="PTHR38039:SF1">
    <property type="entry name" value="TOXIN YOEB"/>
    <property type="match status" value="1"/>
</dbReference>
<name>A0ABX6VJT4_9GAMM</name>
<evidence type="ECO:0000313" key="8">
    <source>
        <dbReference type="Proteomes" id="UP000316416"/>
    </source>
</evidence>
<dbReference type="Pfam" id="PF06769">
    <property type="entry name" value="YoeB_toxin"/>
    <property type="match status" value="1"/>
</dbReference>
<accession>A0ABX6VJT4</accession>
<organism evidence="7 8">
    <name type="scientific">Shewanella eurypsychrophilus</name>
    <dbReference type="NCBI Taxonomy" id="2593656"/>
    <lineage>
        <taxon>Bacteria</taxon>
        <taxon>Pseudomonadati</taxon>
        <taxon>Pseudomonadota</taxon>
        <taxon>Gammaproteobacteria</taxon>
        <taxon>Alteromonadales</taxon>
        <taxon>Shewanellaceae</taxon>
        <taxon>Shewanella</taxon>
    </lineage>
</organism>
<dbReference type="PANTHER" id="PTHR38039">
    <property type="entry name" value="TOXIN YOEB"/>
    <property type="match status" value="1"/>
</dbReference>
<evidence type="ECO:0000256" key="6">
    <source>
        <dbReference type="ARBA" id="ARBA00030388"/>
    </source>
</evidence>
<keyword evidence="8" id="KW-1185">Reference proteome</keyword>
<dbReference type="Gene3D" id="3.30.2310.20">
    <property type="entry name" value="RelE-like"/>
    <property type="match status" value="1"/>
</dbReference>
<keyword evidence="2" id="KW-1277">Toxin-antitoxin system</keyword>
<protein>
    <recommendedName>
        <fullName evidence="6">Putative mRNA interferase YoeB</fullName>
    </recommendedName>
</protein>